<dbReference type="OrthoDB" id="9788101at2"/>
<dbReference type="Gene3D" id="3.90.550.10">
    <property type="entry name" value="Spore Coat Polysaccharide Biosynthesis Protein SpsA, Chain A"/>
    <property type="match status" value="1"/>
</dbReference>
<keyword evidence="3" id="KW-1185">Reference proteome</keyword>
<dbReference type="RefSeq" id="WP_123132976.1">
    <property type="nucleotide sequence ID" value="NZ_RJJE01000009.1"/>
</dbReference>
<sequence>MKEEVLFSLVMATVGRKEEVRKFLQSVVHLSGITFEVIVVDQNEDDRLVPIIHSYSNRIRLKHLKIKQKNASKARNVGASHAAGRWIGFPDDDCVYTPDTLLKVQEAFGRSGPEVITGTVLDFEGVPLNRFYQKRCKVNLFNLIGKVSEPAFFVKREVFQKLAGFNEDFGPGGKNFSSESYELAIRALKQNITILFDADVQILHPRVNPPYSAAYLRREYGYSYGFGKVIQTHFGVWAIFYLTRYWVAFISKFFRFSGTRRQHALLTGLGLCDGLWGNAAKHGFQLPQKPFPAPAPSESFFDEPVILKSKSWD</sequence>
<evidence type="ECO:0000313" key="2">
    <source>
        <dbReference type="EMBL" id="RNI29894.1"/>
    </source>
</evidence>
<dbReference type="GO" id="GO:0016740">
    <property type="term" value="F:transferase activity"/>
    <property type="evidence" value="ECO:0007669"/>
    <property type="project" value="UniProtKB-KW"/>
</dbReference>
<dbReference type="EMBL" id="RJJE01000009">
    <property type="protein sequence ID" value="RNI29894.1"/>
    <property type="molecule type" value="Genomic_DNA"/>
</dbReference>
<dbReference type="AlphaFoldDB" id="A0A3M9MWH4"/>
<protein>
    <submittedName>
        <fullName evidence="2">Glycosyltransferase</fullName>
    </submittedName>
</protein>
<dbReference type="PANTHER" id="PTHR43685">
    <property type="entry name" value="GLYCOSYLTRANSFERASE"/>
    <property type="match status" value="1"/>
</dbReference>
<dbReference type="InterPro" id="IPR001173">
    <property type="entry name" value="Glyco_trans_2-like"/>
</dbReference>
<dbReference type="InterPro" id="IPR029044">
    <property type="entry name" value="Nucleotide-diphossugar_trans"/>
</dbReference>
<gene>
    <name evidence="2" type="ORF">EFA69_10190</name>
</gene>
<accession>A0A3M9MWH4</accession>
<dbReference type="Proteomes" id="UP000271010">
    <property type="component" value="Unassembled WGS sequence"/>
</dbReference>
<proteinExistence type="predicted"/>
<dbReference type="PANTHER" id="PTHR43685:SF2">
    <property type="entry name" value="GLYCOSYLTRANSFERASE 2-LIKE DOMAIN-CONTAINING PROTEIN"/>
    <property type="match status" value="1"/>
</dbReference>
<dbReference type="Pfam" id="PF00535">
    <property type="entry name" value="Glycos_transf_2"/>
    <property type="match status" value="1"/>
</dbReference>
<reference evidence="2 3" key="1">
    <citation type="submission" date="2018-11" db="EMBL/GenBank/DDBJ databases">
        <title>Rufibacter latericius sp. nov., isolated from water in Baiyang Lake.</title>
        <authorList>
            <person name="Yang Y."/>
        </authorList>
    </citation>
    <scope>NUCLEOTIDE SEQUENCE [LARGE SCALE GENOMIC DNA]</scope>
    <source>
        <strain evidence="2 3">MCC P1</strain>
    </source>
</reference>
<keyword evidence="2" id="KW-0808">Transferase</keyword>
<dbReference type="InterPro" id="IPR050834">
    <property type="entry name" value="Glycosyltransf_2"/>
</dbReference>
<evidence type="ECO:0000313" key="3">
    <source>
        <dbReference type="Proteomes" id="UP000271010"/>
    </source>
</evidence>
<organism evidence="2 3">
    <name type="scientific">Rufibacter immobilis</name>
    <dbReference type="NCBI Taxonomy" id="1348778"/>
    <lineage>
        <taxon>Bacteria</taxon>
        <taxon>Pseudomonadati</taxon>
        <taxon>Bacteroidota</taxon>
        <taxon>Cytophagia</taxon>
        <taxon>Cytophagales</taxon>
        <taxon>Hymenobacteraceae</taxon>
        <taxon>Rufibacter</taxon>
    </lineage>
</organism>
<comment type="caution">
    <text evidence="2">The sequence shown here is derived from an EMBL/GenBank/DDBJ whole genome shotgun (WGS) entry which is preliminary data.</text>
</comment>
<name>A0A3M9MWH4_9BACT</name>
<feature type="domain" description="Glycosyltransferase 2-like" evidence="1">
    <location>
        <begin position="8"/>
        <end position="136"/>
    </location>
</feature>
<dbReference type="SUPFAM" id="SSF53448">
    <property type="entry name" value="Nucleotide-diphospho-sugar transferases"/>
    <property type="match status" value="1"/>
</dbReference>
<evidence type="ECO:0000259" key="1">
    <source>
        <dbReference type="Pfam" id="PF00535"/>
    </source>
</evidence>